<reference evidence="1" key="1">
    <citation type="submission" date="2020-11" db="EMBL/GenBank/DDBJ databases">
        <authorList>
            <consortium name="DOE Joint Genome Institute"/>
            <person name="Ahrendt S."/>
            <person name="Riley R."/>
            <person name="Andreopoulos W."/>
            <person name="LaButti K."/>
            <person name="Pangilinan J."/>
            <person name="Ruiz-duenas F.J."/>
            <person name="Barrasa J.M."/>
            <person name="Sanchez-Garcia M."/>
            <person name="Camarero S."/>
            <person name="Miyauchi S."/>
            <person name="Serrano A."/>
            <person name="Linde D."/>
            <person name="Babiker R."/>
            <person name="Drula E."/>
            <person name="Ayuso-Fernandez I."/>
            <person name="Pacheco R."/>
            <person name="Padilla G."/>
            <person name="Ferreira P."/>
            <person name="Barriuso J."/>
            <person name="Kellner H."/>
            <person name="Castanera R."/>
            <person name="Alfaro M."/>
            <person name="Ramirez L."/>
            <person name="Pisabarro A.G."/>
            <person name="Kuo A."/>
            <person name="Tritt A."/>
            <person name="Lipzen A."/>
            <person name="He G."/>
            <person name="Yan M."/>
            <person name="Ng V."/>
            <person name="Cullen D."/>
            <person name="Martin F."/>
            <person name="Rosso M.-N."/>
            <person name="Henrissat B."/>
            <person name="Hibbett D."/>
            <person name="Martinez A.T."/>
            <person name="Grigoriev I.V."/>
        </authorList>
    </citation>
    <scope>NUCLEOTIDE SEQUENCE</scope>
    <source>
        <strain evidence="1">AH 44721</strain>
    </source>
</reference>
<proteinExistence type="predicted"/>
<keyword evidence="2" id="KW-1185">Reference proteome</keyword>
<protein>
    <submittedName>
        <fullName evidence="1">Uncharacterized protein</fullName>
    </submittedName>
</protein>
<accession>A0A9P5NZJ4</accession>
<organism evidence="1 2">
    <name type="scientific">Gymnopilus junonius</name>
    <name type="common">Spectacular rustgill mushroom</name>
    <name type="synonym">Gymnopilus spectabilis subsp. junonius</name>
    <dbReference type="NCBI Taxonomy" id="109634"/>
    <lineage>
        <taxon>Eukaryota</taxon>
        <taxon>Fungi</taxon>
        <taxon>Dikarya</taxon>
        <taxon>Basidiomycota</taxon>
        <taxon>Agaricomycotina</taxon>
        <taxon>Agaricomycetes</taxon>
        <taxon>Agaricomycetidae</taxon>
        <taxon>Agaricales</taxon>
        <taxon>Agaricineae</taxon>
        <taxon>Hymenogastraceae</taxon>
        <taxon>Gymnopilus</taxon>
    </lineage>
</organism>
<dbReference type="EMBL" id="JADNYJ010000006">
    <property type="protein sequence ID" value="KAF8910570.1"/>
    <property type="molecule type" value="Genomic_DNA"/>
</dbReference>
<sequence>MSSLVLVGLPFLYKDVVLHHVSQVSTLLRTLEYSSDRNLKEMIKTVEVNCFVPKRYMQKFEDQLSLLLKSCPQIISFTLGHCIPSSLTTHLRFRSRTLLTSFGQRIRCGYSGMYIEGCVCTPYLPSFPYPQRHITLGPTTLPLLRTLSVMTVWGRDSPWFDKFIDVCKMPSLTSALFSSSSALESVTRFITVFGSELRFLQCASQDRYMRETNFRTILDSCRLLEHVALSPESLASLLIARSSGSIFISHQTLRQEKCRSCVEQFCLEVACLC</sequence>
<evidence type="ECO:0000313" key="1">
    <source>
        <dbReference type="EMBL" id="KAF8910570.1"/>
    </source>
</evidence>
<name>A0A9P5NZJ4_GYMJU</name>
<dbReference type="Proteomes" id="UP000724874">
    <property type="component" value="Unassembled WGS sequence"/>
</dbReference>
<dbReference type="OrthoDB" id="3258555at2759"/>
<comment type="caution">
    <text evidence="1">The sequence shown here is derived from an EMBL/GenBank/DDBJ whole genome shotgun (WGS) entry which is preliminary data.</text>
</comment>
<dbReference type="AlphaFoldDB" id="A0A9P5NZJ4"/>
<evidence type="ECO:0000313" key="2">
    <source>
        <dbReference type="Proteomes" id="UP000724874"/>
    </source>
</evidence>
<gene>
    <name evidence="1" type="ORF">CPB84DRAFT_1229249</name>
</gene>